<dbReference type="PATRIC" id="fig|1710896.3.peg.235"/>
<name>A0A1B7WTW6_APHFL</name>
<gene>
    <name evidence="3" type="ORF">AN484_22275</name>
</gene>
<evidence type="ECO:0000313" key="3">
    <source>
        <dbReference type="EMBL" id="OBQ40566.1"/>
    </source>
</evidence>
<evidence type="ECO:0000313" key="4">
    <source>
        <dbReference type="Proteomes" id="UP000092093"/>
    </source>
</evidence>
<organism evidence="3 4">
    <name type="scientific">Aphanizomenon flos-aquae WA102</name>
    <dbReference type="NCBI Taxonomy" id="1710896"/>
    <lineage>
        <taxon>Bacteria</taxon>
        <taxon>Bacillati</taxon>
        <taxon>Cyanobacteriota</taxon>
        <taxon>Cyanophyceae</taxon>
        <taxon>Nostocales</taxon>
        <taxon>Aphanizomenonaceae</taxon>
        <taxon>Aphanizomenon</taxon>
    </lineage>
</organism>
<sequence>SEEISNVTLFADPHVVDFYKTMGFMSDPEGIKGMFWYPQ</sequence>
<feature type="non-terminal residue" evidence="3">
    <location>
        <position position="1"/>
    </location>
</feature>
<dbReference type="InterPro" id="IPR045039">
    <property type="entry name" value="NSI-like"/>
</dbReference>
<protein>
    <submittedName>
        <fullName evidence="3">Acetyltransferase</fullName>
    </submittedName>
</protein>
<evidence type="ECO:0000256" key="2">
    <source>
        <dbReference type="ARBA" id="ARBA00023315"/>
    </source>
</evidence>
<keyword evidence="1 3" id="KW-0808">Transferase</keyword>
<accession>A0A1B7WTW6</accession>
<reference evidence="3 4" key="1">
    <citation type="submission" date="2015-09" db="EMBL/GenBank/DDBJ databases">
        <title>Aphanizomenon flos-aquae WA102.</title>
        <authorList>
            <person name="Driscoll C."/>
        </authorList>
    </citation>
    <scope>NUCLEOTIDE SEQUENCE [LARGE SCALE GENOMIC DNA]</scope>
    <source>
        <strain evidence="3">WA102</strain>
    </source>
</reference>
<keyword evidence="2" id="KW-0012">Acyltransferase</keyword>
<comment type="caution">
    <text evidence="3">The sequence shown here is derived from an EMBL/GenBank/DDBJ whole genome shotgun (WGS) entry which is preliminary data.</text>
</comment>
<dbReference type="PANTHER" id="PTHR43626">
    <property type="entry name" value="ACYL-COA N-ACYLTRANSFERASE"/>
    <property type="match status" value="1"/>
</dbReference>
<dbReference type="EMBL" id="LJOW01000172">
    <property type="protein sequence ID" value="OBQ40566.1"/>
    <property type="molecule type" value="Genomic_DNA"/>
</dbReference>
<dbReference type="Proteomes" id="UP000092093">
    <property type="component" value="Unassembled WGS sequence"/>
</dbReference>
<dbReference type="AlphaFoldDB" id="A0A1B7WTW6"/>
<evidence type="ECO:0000256" key="1">
    <source>
        <dbReference type="ARBA" id="ARBA00022679"/>
    </source>
</evidence>
<proteinExistence type="predicted"/>
<dbReference type="GO" id="GO:0005737">
    <property type="term" value="C:cytoplasm"/>
    <property type="evidence" value="ECO:0007669"/>
    <property type="project" value="TreeGrafter"/>
</dbReference>
<dbReference type="GO" id="GO:0008080">
    <property type="term" value="F:N-acetyltransferase activity"/>
    <property type="evidence" value="ECO:0007669"/>
    <property type="project" value="InterPro"/>
</dbReference>
<dbReference type="PANTHER" id="PTHR43626:SF4">
    <property type="entry name" value="GCN5-RELATED N-ACETYLTRANSFERASE 2, CHLOROPLASTIC"/>
    <property type="match status" value="1"/>
</dbReference>